<reference evidence="4 5" key="1">
    <citation type="submission" date="2024-02" db="EMBL/GenBank/DDBJ databases">
        <title>High-quality chromosome-scale genome assembly of Pensacola bahiagrass (Paspalum notatum Flugge var. saurae).</title>
        <authorList>
            <person name="Vega J.M."/>
            <person name="Podio M."/>
            <person name="Orjuela J."/>
            <person name="Siena L.A."/>
            <person name="Pessino S.C."/>
            <person name="Combes M.C."/>
            <person name="Mariac C."/>
            <person name="Albertini E."/>
            <person name="Pupilli F."/>
            <person name="Ortiz J.P.A."/>
            <person name="Leblanc O."/>
        </authorList>
    </citation>
    <scope>NUCLEOTIDE SEQUENCE [LARGE SCALE GENOMIC DNA]</scope>
    <source>
        <strain evidence="4">R1</strain>
        <tissue evidence="4">Leaf</tissue>
    </source>
</reference>
<proteinExistence type="inferred from homology"/>
<comment type="similarity">
    <text evidence="1">Belongs to the class I-like SAM-binding methyltransferase superfamily.</text>
</comment>
<dbReference type="EMBL" id="CP144754">
    <property type="protein sequence ID" value="WVZ95673.1"/>
    <property type="molecule type" value="Genomic_DNA"/>
</dbReference>
<keyword evidence="1" id="KW-0949">S-adenosyl-L-methionine</keyword>
<dbReference type="GO" id="GO:0032259">
    <property type="term" value="P:methylation"/>
    <property type="evidence" value="ECO:0007669"/>
    <property type="project" value="UniProtKB-UniRule"/>
</dbReference>
<dbReference type="InterPro" id="IPR015422">
    <property type="entry name" value="PyrdxlP-dep_Trfase_small"/>
</dbReference>
<keyword evidence="5" id="KW-1185">Reference proteome</keyword>
<dbReference type="PROSITE" id="PS51555">
    <property type="entry name" value="SAM_MT12"/>
    <property type="match status" value="1"/>
</dbReference>
<organism evidence="4 5">
    <name type="scientific">Paspalum notatum var. saurae</name>
    <dbReference type="NCBI Taxonomy" id="547442"/>
    <lineage>
        <taxon>Eukaryota</taxon>
        <taxon>Viridiplantae</taxon>
        <taxon>Streptophyta</taxon>
        <taxon>Embryophyta</taxon>
        <taxon>Tracheophyta</taxon>
        <taxon>Spermatophyta</taxon>
        <taxon>Magnoliopsida</taxon>
        <taxon>Liliopsida</taxon>
        <taxon>Poales</taxon>
        <taxon>Poaceae</taxon>
        <taxon>PACMAD clade</taxon>
        <taxon>Panicoideae</taxon>
        <taxon>Andropogonodae</taxon>
        <taxon>Paspaleae</taxon>
        <taxon>Paspalinae</taxon>
        <taxon>Paspalum</taxon>
    </lineage>
</organism>
<evidence type="ECO:0000259" key="3">
    <source>
        <dbReference type="Pfam" id="PF05175"/>
    </source>
</evidence>
<dbReference type="AlphaFoldDB" id="A0AAQ3UNA3"/>
<dbReference type="Gene3D" id="3.90.1150.10">
    <property type="entry name" value="Aspartate Aminotransferase, domain 1"/>
    <property type="match status" value="1"/>
</dbReference>
<dbReference type="SUPFAM" id="SSF53335">
    <property type="entry name" value="S-adenosyl-L-methionine-dependent methyltransferases"/>
    <property type="match status" value="1"/>
</dbReference>
<dbReference type="InterPro" id="IPR015421">
    <property type="entry name" value="PyrdxlP-dep_Trfase_major"/>
</dbReference>
<evidence type="ECO:0000259" key="2">
    <source>
        <dbReference type="Pfam" id="PF00155"/>
    </source>
</evidence>
<keyword evidence="1" id="KW-0489">Methyltransferase</keyword>
<feature type="domain" description="Methyltransferase small" evidence="3">
    <location>
        <begin position="154"/>
        <end position="204"/>
    </location>
</feature>
<dbReference type="EC" id="2.1.1.12" evidence="1"/>
<dbReference type="InterPro" id="IPR007848">
    <property type="entry name" value="Small_mtfrase_dom"/>
</dbReference>
<dbReference type="PANTHER" id="PTHR47087:SF1">
    <property type="entry name" value="METHIONINE S-METHYLTRANSFERASE"/>
    <property type="match status" value="1"/>
</dbReference>
<sequence>MGSVGAAMEDEQQQQLGQAVKAFLQRCAPSGDAAYAELRALLLRLHDPATRRDARVFLTALRRRQQQQQQSPEDFFRRFGFRIQELLLQHDNYLSTNKLFLTSSSSSSSASAASTGFQQRKKLTMMEIPSIFIPEDWSFTFYEGLNRHPDSIFRDKTVAELGCGNGWISIALAEKWCPSKVYGLDINPRAVKIAWINLYLNALDDDGLPIYDGEGKTLLDRVEFHESDLLSYCRDNKIELDRIVGCIPQILNPNPEAMSKIVTENSSEEFLYSLSNYCALQGFVEDQFGLGLIARAVEEGIAVIKPSGIMVFNMGGRPGQGVCERLFQRRGFRITKLWQTKIMQAADTDISALVEIEKNSRHRFEFFMDLVGDQPICARTAWAYMKSGGRISHALSVYSCQLRQPNQVKKIFEFLKDGFHEVSSSLDLSFDDDSVSEEKIPFLAYLASFLKENKSIPCEPPAGCLNFRRLVAGFMKSYHHIPLSPDNVVVFPSRAVAIENALQLFSPALAIVDEHLTRHLPKEWLTSLAIEGTDCKHAEGTVTVVEAPRQSDLLIELIRKLKPQVVVTGMAQFEAITSAAFENLLNVTKDVGSRLFLDISEHLELSSLPRSNGVLKYLAGKTLPSHAAILCGLVKNQVYSDLEVAFAISEDAAVYRALSQTIELLEGHTSLISQHYYGCLFHELLAFQIPDRHPQQERQPAEVIPQQMIGFSDPAMSTLKETEFFVPDSNESSVIHMDLDRSFLPVPSAVNSSVFESFVRQNITDSETDVHSSIQQLVKDNYGLSADRCSEIIYGNTSFALFNKLVLCCMQEQGTLLFPLGTNGHYISAAKFVNASTLAIPTNFGSGFRIEPKVLSDTLKNVSRPWVYISGPTINPTGFLYSDSDIQELLSVCAEYGARVVLDTSFSGLEYQTDGWSQWNLEGCLASLKCSKPSFSVVLLGELSFELIAAGHDFGYVILSDSSLIETFHSFPSLSRPHSTLKYAFKKLLGLKNQKDQHFTDLMVEQKEELKKHADHLIKTLESCGWDVASGRGGISMLAKPTAYIGKPFKVDGFEGTLDASNIREAILKATGLCINSSSWTGIPDYCRFSFALESSEFERALGCITRFKELVLGGSVQAAMNGE</sequence>
<keyword evidence="1" id="KW-0808">Transferase</keyword>
<dbReference type="SUPFAM" id="SSF53383">
    <property type="entry name" value="PLP-dependent transferases"/>
    <property type="match status" value="2"/>
</dbReference>
<dbReference type="PANTHER" id="PTHR47087">
    <property type="entry name" value="METHIONINE S-METHYLTRANSFERASE"/>
    <property type="match status" value="1"/>
</dbReference>
<dbReference type="InterPro" id="IPR015424">
    <property type="entry name" value="PyrdxlP-dep_Trfase"/>
</dbReference>
<dbReference type="Pfam" id="PF00155">
    <property type="entry name" value="Aminotran_1_2"/>
    <property type="match status" value="1"/>
</dbReference>
<dbReference type="InterPro" id="IPR004839">
    <property type="entry name" value="Aminotransferase_I/II_large"/>
</dbReference>
<evidence type="ECO:0000256" key="1">
    <source>
        <dbReference type="PROSITE-ProRule" id="PRU00888"/>
    </source>
</evidence>
<gene>
    <name evidence="4" type="ORF">U9M48_041407</name>
</gene>
<comment type="catalytic activity">
    <reaction evidence="1">
        <text>L-methionine + S-adenosyl-L-methionine = S-methyl-L-methionine + S-adenosyl-L-homocysteine</text>
        <dbReference type="Rhea" id="RHEA:13761"/>
        <dbReference type="ChEBI" id="CHEBI:57844"/>
        <dbReference type="ChEBI" id="CHEBI:57856"/>
        <dbReference type="ChEBI" id="CHEBI:58252"/>
        <dbReference type="ChEBI" id="CHEBI:59789"/>
        <dbReference type="EC" id="2.1.1.12"/>
    </reaction>
</comment>
<accession>A0AAQ3UNA3</accession>
<feature type="domain" description="Aminotransferase class I/classII large" evidence="2">
    <location>
        <begin position="768"/>
        <end position="1103"/>
    </location>
</feature>
<evidence type="ECO:0000313" key="4">
    <source>
        <dbReference type="EMBL" id="WVZ95673.1"/>
    </source>
</evidence>
<name>A0AAQ3UNA3_PASNO</name>
<dbReference type="Gene3D" id="3.40.50.150">
    <property type="entry name" value="Vaccinia Virus protein VP39"/>
    <property type="match status" value="1"/>
</dbReference>
<protein>
    <recommendedName>
        <fullName evidence="1">methionine S-methyltransferase</fullName>
        <ecNumber evidence="1">2.1.1.12</ecNumber>
    </recommendedName>
</protein>
<dbReference type="Proteomes" id="UP001341281">
    <property type="component" value="Chromosome 10"/>
</dbReference>
<dbReference type="GO" id="GO:0030170">
    <property type="term" value="F:pyridoxal phosphate binding"/>
    <property type="evidence" value="ECO:0007669"/>
    <property type="project" value="InterPro"/>
</dbReference>
<dbReference type="CDD" id="cd02440">
    <property type="entry name" value="AdoMet_MTases"/>
    <property type="match status" value="1"/>
</dbReference>
<dbReference type="GO" id="GO:0030732">
    <property type="term" value="F:methionine S-methyltransferase activity"/>
    <property type="evidence" value="ECO:0007669"/>
    <property type="project" value="UniProtKB-UniRule"/>
</dbReference>
<dbReference type="Gene3D" id="3.40.640.10">
    <property type="entry name" value="Type I PLP-dependent aspartate aminotransferase-like (Major domain)"/>
    <property type="match status" value="1"/>
</dbReference>
<dbReference type="Pfam" id="PF05175">
    <property type="entry name" value="MTS"/>
    <property type="match status" value="1"/>
</dbReference>
<dbReference type="InterPro" id="IPR025779">
    <property type="entry name" value="Met_S-MeTrfase"/>
</dbReference>
<evidence type="ECO:0000313" key="5">
    <source>
        <dbReference type="Proteomes" id="UP001341281"/>
    </source>
</evidence>
<dbReference type="InterPro" id="IPR029063">
    <property type="entry name" value="SAM-dependent_MTases_sf"/>
</dbReference>